<dbReference type="Gene3D" id="3.10.350.10">
    <property type="entry name" value="LysM domain"/>
    <property type="match status" value="1"/>
</dbReference>
<proteinExistence type="predicted"/>
<dbReference type="RefSeq" id="WP_052036252.1">
    <property type="nucleotide sequence ID" value="NZ_JMIR01000013.1"/>
</dbReference>
<comment type="caution">
    <text evidence="2">The sequence shown here is derived from an EMBL/GenBank/DDBJ whole genome shotgun (WGS) entry which is preliminary data.</text>
</comment>
<protein>
    <submittedName>
        <fullName evidence="2">Peptidoglycan-binding protein</fullName>
    </submittedName>
</protein>
<dbReference type="PROSITE" id="PS51782">
    <property type="entry name" value="LYSM"/>
    <property type="match status" value="1"/>
</dbReference>
<dbReference type="EMBL" id="JMIR01000013">
    <property type="protein sequence ID" value="KEO83297.1"/>
    <property type="molecule type" value="Genomic_DNA"/>
</dbReference>
<keyword evidence="3" id="KW-1185">Reference proteome</keyword>
<dbReference type="Pfam" id="PF19266">
    <property type="entry name" value="CIS_tube"/>
    <property type="match status" value="1"/>
</dbReference>
<name>A0A074MBJ1_9BACL</name>
<dbReference type="STRING" id="1157490.EL26_11450"/>
<dbReference type="AlphaFoldDB" id="A0A074MBJ1"/>
<evidence type="ECO:0000259" key="1">
    <source>
        <dbReference type="PROSITE" id="PS51782"/>
    </source>
</evidence>
<evidence type="ECO:0000313" key="3">
    <source>
        <dbReference type="Proteomes" id="UP000027931"/>
    </source>
</evidence>
<evidence type="ECO:0000313" key="2">
    <source>
        <dbReference type="EMBL" id="KEO83297.1"/>
    </source>
</evidence>
<dbReference type="InterPro" id="IPR036779">
    <property type="entry name" value="LysM_dom_sf"/>
</dbReference>
<dbReference type="Proteomes" id="UP000027931">
    <property type="component" value="Unassembled WGS sequence"/>
</dbReference>
<gene>
    <name evidence="2" type="ORF">EL26_11450</name>
</gene>
<dbReference type="InterPro" id="IPR045361">
    <property type="entry name" value="CIS_tube_prot_N"/>
</dbReference>
<dbReference type="InterPro" id="IPR018392">
    <property type="entry name" value="LysM"/>
</dbReference>
<organism evidence="2 3">
    <name type="scientific">Tumebacillus flagellatus</name>
    <dbReference type="NCBI Taxonomy" id="1157490"/>
    <lineage>
        <taxon>Bacteria</taxon>
        <taxon>Bacillati</taxon>
        <taxon>Bacillota</taxon>
        <taxon>Bacilli</taxon>
        <taxon>Bacillales</taxon>
        <taxon>Alicyclobacillaceae</taxon>
        <taxon>Tumebacillus</taxon>
    </lineage>
</organism>
<reference evidence="2 3" key="1">
    <citation type="journal article" date="2013" name="Int. J. Syst. Evol. Microbiol.">
        <title>Tumebacillus flagellatus sp. nov., an alpha-amylase/pullulanase-producing bacterium isolated from cassava wastewater.</title>
        <authorList>
            <person name="Wang Q."/>
            <person name="Xie N."/>
            <person name="Qin Y."/>
            <person name="Shen N."/>
            <person name="Zhu J."/>
            <person name="Mi H."/>
            <person name="Huang R."/>
        </authorList>
    </citation>
    <scope>NUCLEOTIDE SEQUENCE [LARGE SCALE GENOMIC DNA]</scope>
    <source>
        <strain evidence="2 3">GST4</strain>
    </source>
</reference>
<dbReference type="eggNOG" id="COG1652">
    <property type="taxonomic scope" value="Bacteria"/>
</dbReference>
<dbReference type="OrthoDB" id="9815939at2"/>
<sequence length="210" mass="23507">MAVKALIQVLDGSHKDTKYEVLFNPNSYTIDHGNKYAWHTIPGLSLPLTQFITGETPSLSMELFFDCSAAGADADIRTETTKFANLLSVDSELHAPPTCKFVWGSLQFKGIIEKISQRFTMFSSKGNPIRATLNVTFKAVASVQEQFQGIPRHSPDRTKQKTLRQGDQLWMLAAEEYEDPKHWRAIADANNIDNPRLVTAGRSVVVPRLE</sequence>
<feature type="domain" description="LysM" evidence="1">
    <location>
        <begin position="159"/>
        <end position="206"/>
    </location>
</feature>
<accession>A0A074MBJ1</accession>